<feature type="transmembrane region" description="Helical" evidence="1">
    <location>
        <begin position="110"/>
        <end position="138"/>
    </location>
</feature>
<name>A0A2D0ACK2_PSENT</name>
<feature type="transmembrane region" description="Helical" evidence="1">
    <location>
        <begin position="159"/>
        <end position="179"/>
    </location>
</feature>
<reference evidence="2 3" key="1">
    <citation type="submission" date="2017-06" db="EMBL/GenBank/DDBJ databases">
        <title>Draft genome of Pseudomonas nitroreducens DF05.</title>
        <authorList>
            <person name="Iyer R."/>
        </authorList>
    </citation>
    <scope>NUCLEOTIDE SEQUENCE [LARGE SCALE GENOMIC DNA]</scope>
    <source>
        <strain evidence="2 3">DF05</strain>
    </source>
</reference>
<keyword evidence="1" id="KW-0812">Transmembrane</keyword>
<keyword evidence="1" id="KW-0472">Membrane</keyword>
<dbReference type="Proteomes" id="UP000198145">
    <property type="component" value="Unassembled WGS sequence"/>
</dbReference>
<feature type="transmembrane region" description="Helical" evidence="1">
    <location>
        <begin position="185"/>
        <end position="203"/>
    </location>
</feature>
<feature type="transmembrane region" description="Helical" evidence="1">
    <location>
        <begin position="223"/>
        <end position="243"/>
    </location>
</feature>
<protein>
    <recommendedName>
        <fullName evidence="4">DUF975 family protein</fullName>
    </recommendedName>
</protein>
<feature type="transmembrane region" description="Helical" evidence="1">
    <location>
        <begin position="249"/>
        <end position="267"/>
    </location>
</feature>
<accession>A0A2D0ACK2</accession>
<dbReference type="InterPro" id="IPR010380">
    <property type="entry name" value="DUF975"/>
</dbReference>
<keyword evidence="1" id="KW-1133">Transmembrane helix</keyword>
<dbReference type="PANTHER" id="PTHR40076:SF1">
    <property type="entry name" value="MEMBRANE PROTEIN"/>
    <property type="match status" value="1"/>
</dbReference>
<feature type="transmembrane region" description="Helical" evidence="1">
    <location>
        <begin position="58"/>
        <end position="90"/>
    </location>
</feature>
<sequence>MQDIAAQNPYSAPLSNLEPGAAHGSVPSLADALSRGYDFRIGDLLGESWRRTKGTKGLIIGGFVVFYAAIFALVNVLSLFLTVVGVAGIAGMGLLGDSEAAGGMAVGALVAFFIGSIVLSFVATAVCYPLLAGVNMLGIRRAADQPLRFNEVFSHFGRTFQVVVCVLLSTLMIFIGYFLFVLPGIYLSIAYMLAIPLVVERGLSPWAAMEVSRKAITQHWFKVFGLLLVFGLLFMLSTLTLGIALIWVMPWLIVAIGVLYRTIFGVLPPKA</sequence>
<dbReference type="PANTHER" id="PTHR40076">
    <property type="entry name" value="MEMBRANE PROTEIN-RELATED"/>
    <property type="match status" value="1"/>
</dbReference>
<dbReference type="eggNOG" id="COG5523">
    <property type="taxonomic scope" value="Bacteria"/>
</dbReference>
<dbReference type="RefSeq" id="WP_088419279.1">
    <property type="nucleotide sequence ID" value="NZ_NJBA01000006.1"/>
</dbReference>
<dbReference type="STRING" id="46680.GCA_000807755_00938"/>
<dbReference type="EMBL" id="NJBA01000006">
    <property type="protein sequence ID" value="OWP49379.1"/>
    <property type="molecule type" value="Genomic_DNA"/>
</dbReference>
<comment type="caution">
    <text evidence="2">The sequence shown here is derived from an EMBL/GenBank/DDBJ whole genome shotgun (WGS) entry which is preliminary data.</text>
</comment>
<proteinExistence type="predicted"/>
<evidence type="ECO:0000256" key="1">
    <source>
        <dbReference type="SAM" id="Phobius"/>
    </source>
</evidence>
<organism evidence="2 3">
    <name type="scientific">Pseudomonas nitroreducens</name>
    <dbReference type="NCBI Taxonomy" id="46680"/>
    <lineage>
        <taxon>Bacteria</taxon>
        <taxon>Pseudomonadati</taxon>
        <taxon>Pseudomonadota</taxon>
        <taxon>Gammaproteobacteria</taxon>
        <taxon>Pseudomonadales</taxon>
        <taxon>Pseudomonadaceae</taxon>
        <taxon>Pseudomonas</taxon>
    </lineage>
</organism>
<evidence type="ECO:0000313" key="2">
    <source>
        <dbReference type="EMBL" id="OWP49379.1"/>
    </source>
</evidence>
<dbReference type="AlphaFoldDB" id="A0A2D0ACK2"/>
<evidence type="ECO:0008006" key="4">
    <source>
        <dbReference type="Google" id="ProtNLM"/>
    </source>
</evidence>
<gene>
    <name evidence="2" type="ORF">CEG18_17595</name>
</gene>
<evidence type="ECO:0000313" key="3">
    <source>
        <dbReference type="Proteomes" id="UP000198145"/>
    </source>
</evidence>